<gene>
    <name evidence="2" type="ORF">HPHI1048_LOCUS11744</name>
</gene>
<reference evidence="2" key="1">
    <citation type="submission" date="2021-01" db="EMBL/GenBank/DDBJ databases">
        <authorList>
            <person name="Corre E."/>
            <person name="Pelletier E."/>
            <person name="Niang G."/>
            <person name="Scheremetjew M."/>
            <person name="Finn R."/>
            <person name="Kale V."/>
            <person name="Holt S."/>
            <person name="Cochrane G."/>
            <person name="Meng A."/>
            <person name="Brown T."/>
            <person name="Cohen L."/>
        </authorList>
    </citation>
    <scope>NUCLEOTIDE SEQUENCE</scope>
    <source>
        <strain evidence="2">CCMP325</strain>
    </source>
</reference>
<proteinExistence type="predicted"/>
<protein>
    <submittedName>
        <fullName evidence="2">Uncharacterized protein</fullName>
    </submittedName>
</protein>
<dbReference type="EMBL" id="HBEO01017275">
    <property type="protein sequence ID" value="CAD8486475.1"/>
    <property type="molecule type" value="Transcribed_RNA"/>
</dbReference>
<sequence length="137" mass="15490">MAERWEGAGRDVEDDTSSVISVRFLRSSQDGPLFLPFHKEWLESVRENEHQKELEPPPSQPVLASNIGGRKNQTNAPSSFFPQEIPSLPQVFPAAESIRAALDRFTSEQRPSLLLSRRVNEDKGMSMTEEAKQRVEV</sequence>
<organism evidence="2">
    <name type="scientific">Hanusia phi</name>
    <dbReference type="NCBI Taxonomy" id="3032"/>
    <lineage>
        <taxon>Eukaryota</taxon>
        <taxon>Cryptophyceae</taxon>
        <taxon>Pyrenomonadales</taxon>
        <taxon>Geminigeraceae</taxon>
        <taxon>Hanusia</taxon>
    </lineage>
</organism>
<evidence type="ECO:0000313" key="2">
    <source>
        <dbReference type="EMBL" id="CAD8486475.1"/>
    </source>
</evidence>
<feature type="region of interest" description="Disordered" evidence="1">
    <location>
        <begin position="46"/>
        <end position="77"/>
    </location>
</feature>
<feature type="region of interest" description="Disordered" evidence="1">
    <location>
        <begin position="118"/>
        <end position="137"/>
    </location>
</feature>
<evidence type="ECO:0000256" key="1">
    <source>
        <dbReference type="SAM" id="MobiDB-lite"/>
    </source>
</evidence>
<dbReference type="AlphaFoldDB" id="A0A7S0EIY4"/>
<name>A0A7S0EIY4_9CRYP</name>
<feature type="compositionally biased region" description="Basic and acidic residues" evidence="1">
    <location>
        <begin position="46"/>
        <end position="55"/>
    </location>
</feature>
<accession>A0A7S0EIY4</accession>